<name>A0ABP9XUI8_9FUNG</name>
<proteinExistence type="predicted"/>
<sequence>MNILDLTENITNSQQDSFNYEQQQQLETIFHFVPQYCSLDAEQEIDSLLKNGHKNWHNTRTKIFSQMIRINDPAKVVVYRVCQHIVELHAEDSDTLETCFDKLDDIEATVQQPPLEFGANEAKIECETGTDFMEERFYKLPRTLKDMFDVLLEEV</sequence>
<comment type="caution">
    <text evidence="1">The sequence shown here is derived from an EMBL/GenBank/DDBJ whole genome shotgun (WGS) entry which is preliminary data.</text>
</comment>
<dbReference type="Proteomes" id="UP001476247">
    <property type="component" value="Unassembled WGS sequence"/>
</dbReference>
<gene>
    <name evidence="1" type="ORF">HPULCUR_003825</name>
</gene>
<keyword evidence="2" id="KW-1185">Reference proteome</keyword>
<protein>
    <submittedName>
        <fullName evidence="1">Uncharacterized protein</fullName>
    </submittedName>
</protein>
<accession>A0ABP9XUI8</accession>
<organism evidence="1 2">
    <name type="scientific">Helicostylum pulchrum</name>
    <dbReference type="NCBI Taxonomy" id="562976"/>
    <lineage>
        <taxon>Eukaryota</taxon>
        <taxon>Fungi</taxon>
        <taxon>Fungi incertae sedis</taxon>
        <taxon>Mucoromycota</taxon>
        <taxon>Mucoromycotina</taxon>
        <taxon>Mucoromycetes</taxon>
        <taxon>Mucorales</taxon>
        <taxon>Mucorineae</taxon>
        <taxon>Mucoraceae</taxon>
        <taxon>Helicostylum</taxon>
    </lineage>
</organism>
<evidence type="ECO:0000313" key="2">
    <source>
        <dbReference type="Proteomes" id="UP001476247"/>
    </source>
</evidence>
<dbReference type="EMBL" id="BAABUJ010000010">
    <property type="protein sequence ID" value="GAA5798422.1"/>
    <property type="molecule type" value="Genomic_DNA"/>
</dbReference>
<reference evidence="1 2" key="1">
    <citation type="submission" date="2024-04" db="EMBL/GenBank/DDBJ databases">
        <title>genome sequences of Mucor flavus KT1a and Helicostylum pulchrum KT1b strains isolation_sourced from the surface of a dry-aged beef.</title>
        <authorList>
            <person name="Toyotome T."/>
            <person name="Hosono M."/>
            <person name="Torimaru M."/>
            <person name="Fukuda K."/>
            <person name="Mikami N."/>
        </authorList>
    </citation>
    <scope>NUCLEOTIDE SEQUENCE [LARGE SCALE GENOMIC DNA]</scope>
    <source>
        <strain evidence="1 2">KT1b</strain>
    </source>
</reference>
<evidence type="ECO:0000313" key="1">
    <source>
        <dbReference type="EMBL" id="GAA5798422.1"/>
    </source>
</evidence>